<evidence type="ECO:0000313" key="4">
    <source>
        <dbReference type="Proteomes" id="UP000178666"/>
    </source>
</evidence>
<dbReference type="Proteomes" id="UP000075221">
    <property type="component" value="Chromosome"/>
</dbReference>
<evidence type="ECO:0000313" key="3">
    <source>
        <dbReference type="Proteomes" id="UP000075221"/>
    </source>
</evidence>
<sequence>MTPSNHRDRAARLRADRPGLPPAVSAEIQSCGYFPEVVIDAAQTACGAEEVLDHLVHHEATFEMDEIHRHLTVILRTPTRLIICHTDDRTENGQLQAITSSESIPFGRISSVVLTRVVSHPESFGHEAEPHSSTVETWLQIAWGAVSRIDLAPADCGDPACEADHGYTGTLSRDDITIRMSPAGDGSEQVARLVAFATRLQQVATGGDS</sequence>
<dbReference type="InterPro" id="IPR046040">
    <property type="entry name" value="DUF5998"/>
</dbReference>
<dbReference type="AlphaFoldDB" id="A0AAC9AMV5"/>
<dbReference type="Pfam" id="PF19461">
    <property type="entry name" value="DUF5998"/>
    <property type="match status" value="1"/>
</dbReference>
<protein>
    <submittedName>
        <fullName evidence="1">Phosphodiesterase</fullName>
    </submittedName>
</protein>
<evidence type="ECO:0000313" key="1">
    <source>
        <dbReference type="EMBL" id="AMS04600.1"/>
    </source>
</evidence>
<reference evidence="2 4" key="1">
    <citation type="journal article" date="2016" name="Plant Dis.">
        <title>Improved production of propionic acid using genome shuffling.</title>
        <authorList>
            <person name="Luna-Flores C.H."/>
            <person name="Palfreyman R.W."/>
            <person name="Kromer J.O."/>
            <person name="Nielsen L.K."/>
            <person name="Marcellin E."/>
        </authorList>
    </citation>
    <scope>NUCLEOTIDE SEQUENCE [LARGE SCALE GENOMIC DNA]</scope>
    <source>
        <strain evidence="2 4">F3E8</strain>
    </source>
</reference>
<dbReference type="Proteomes" id="UP000178666">
    <property type="component" value="Chromosome"/>
</dbReference>
<gene>
    <name evidence="2" type="ORF">A8L58_04470</name>
    <name evidence="1" type="ORF">AXH35_03005</name>
</gene>
<keyword evidence="4" id="KW-1185">Reference proteome</keyword>
<reference evidence="1 3" key="2">
    <citation type="submission" date="2016-02" db="EMBL/GenBank/DDBJ databases">
        <title>Complete Genome Sequence of Propionibacterium acidipropionici ATCC 55737.</title>
        <authorList>
            <person name="Luna Flores C.H."/>
            <person name="Nielsen L.K."/>
            <person name="Marcellin E."/>
        </authorList>
    </citation>
    <scope>NUCLEOTIDE SEQUENCE [LARGE SCALE GENOMIC DNA]</scope>
    <source>
        <strain evidence="1 3">ATCC 55737</strain>
    </source>
</reference>
<organism evidence="1 3">
    <name type="scientific">Acidipropionibacterium acidipropionici</name>
    <dbReference type="NCBI Taxonomy" id="1748"/>
    <lineage>
        <taxon>Bacteria</taxon>
        <taxon>Bacillati</taxon>
        <taxon>Actinomycetota</taxon>
        <taxon>Actinomycetes</taxon>
        <taxon>Propionibacteriales</taxon>
        <taxon>Propionibacteriaceae</taxon>
        <taxon>Acidipropionibacterium</taxon>
    </lineage>
</organism>
<proteinExistence type="predicted"/>
<evidence type="ECO:0000313" key="2">
    <source>
        <dbReference type="EMBL" id="AOZ46090.1"/>
    </source>
</evidence>
<dbReference type="EMBL" id="CP015970">
    <property type="protein sequence ID" value="AOZ46090.1"/>
    <property type="molecule type" value="Genomic_DNA"/>
</dbReference>
<name>A0AAC9AMV5_9ACTN</name>
<dbReference type="RefSeq" id="WP_062819027.1">
    <property type="nucleotide sequence ID" value="NZ_CP014352.1"/>
</dbReference>
<accession>A0AAC9AMV5</accession>
<dbReference type="EMBL" id="CP014352">
    <property type="protein sequence ID" value="AMS04600.1"/>
    <property type="molecule type" value="Genomic_DNA"/>
</dbReference>